<keyword evidence="11" id="KW-0443">Lipid metabolism</keyword>
<feature type="transmembrane region" description="Helical" evidence="18">
    <location>
        <begin position="391"/>
        <end position="411"/>
    </location>
</feature>
<reference evidence="19 20" key="1">
    <citation type="submission" date="2013-05" db="EMBL/GenBank/DDBJ databases">
        <title>Draft genome sequence of Rubidibacter lacunae KORDI 51-2.</title>
        <authorList>
            <person name="Choi D.H."/>
            <person name="Noh J.H."/>
            <person name="Kwon K.-K."/>
            <person name="Lee J.-H."/>
            <person name="Ryu J.-Y."/>
        </authorList>
    </citation>
    <scope>NUCLEOTIDE SEQUENCE [LARGE SCALE GENOMIC DNA]</scope>
    <source>
        <strain evidence="19 20">KORDI 51-2</strain>
    </source>
</reference>
<keyword evidence="10 18" id="KW-1133">Transmembrane helix</keyword>
<evidence type="ECO:0000256" key="1">
    <source>
        <dbReference type="ARBA" id="ARBA00001946"/>
    </source>
</evidence>
<comment type="cofactor">
    <cofactor evidence="1">
        <name>Mg(2+)</name>
        <dbReference type="ChEBI" id="CHEBI:18420"/>
    </cofactor>
</comment>
<name>U5DEU9_9CHRO</name>
<evidence type="ECO:0000256" key="8">
    <source>
        <dbReference type="ARBA" id="ARBA00022798"/>
    </source>
</evidence>
<comment type="caution">
    <text evidence="19">The sequence shown here is derived from an EMBL/GenBank/DDBJ whole genome shotgun (WGS) entry which is preliminary data.</text>
</comment>
<dbReference type="Pfam" id="PF13641">
    <property type="entry name" value="Glyco_tranf_2_3"/>
    <property type="match status" value="1"/>
</dbReference>
<comment type="catalytic activity">
    <reaction evidence="14">
        <text>a 1,2-diacyl-sn-glycerol + UDP-alpha-D-glucose = a 1,2-diacyl-3-O-(beta-D-glucopyranosyl)-sn-glycerol + UDP + H(+)</text>
        <dbReference type="Rhea" id="RHEA:17285"/>
        <dbReference type="ChEBI" id="CHEBI:15378"/>
        <dbReference type="ChEBI" id="CHEBI:17815"/>
        <dbReference type="ChEBI" id="CHEBI:58223"/>
        <dbReference type="ChEBI" id="CHEBI:58885"/>
        <dbReference type="ChEBI" id="CHEBI:75799"/>
        <dbReference type="EC" id="2.4.1.336"/>
    </reaction>
</comment>
<evidence type="ECO:0000256" key="15">
    <source>
        <dbReference type="ARBA" id="ARBA00066964"/>
    </source>
</evidence>
<evidence type="ECO:0000256" key="2">
    <source>
        <dbReference type="ARBA" id="ARBA00004141"/>
    </source>
</evidence>
<dbReference type="PATRIC" id="fig|582515.4.peg.3819"/>
<accession>U5DEU9</accession>
<dbReference type="Proteomes" id="UP000016960">
    <property type="component" value="Unassembled WGS sequence"/>
</dbReference>
<keyword evidence="12 18" id="KW-0472">Membrane</keyword>
<dbReference type="Gene3D" id="3.90.550.10">
    <property type="entry name" value="Spore Coat Polysaccharide Biosynthesis Protein SpsA, Chain A"/>
    <property type="match status" value="1"/>
</dbReference>
<evidence type="ECO:0000313" key="20">
    <source>
        <dbReference type="Proteomes" id="UP000016960"/>
    </source>
</evidence>
<gene>
    <name evidence="19" type="ORF">KR51_00034030</name>
</gene>
<dbReference type="InterPro" id="IPR050321">
    <property type="entry name" value="Glycosyltr_2/OpgH_subfam"/>
</dbReference>
<dbReference type="EC" id="2.4.1.336" evidence="15"/>
<comment type="similarity">
    <text evidence="3">Belongs to the glycosyltransferase 2 family.</text>
</comment>
<keyword evidence="9" id="KW-0460">Magnesium</keyword>
<evidence type="ECO:0000256" key="16">
    <source>
        <dbReference type="ARBA" id="ARBA00068721"/>
    </source>
</evidence>
<evidence type="ECO:0000256" key="18">
    <source>
        <dbReference type="SAM" id="Phobius"/>
    </source>
</evidence>
<dbReference type="GO" id="GO:0005886">
    <property type="term" value="C:plasma membrane"/>
    <property type="evidence" value="ECO:0007669"/>
    <property type="project" value="TreeGrafter"/>
</dbReference>
<dbReference type="RefSeq" id="WP_022609011.1">
    <property type="nucleotide sequence ID" value="NZ_ASSJ01000081.1"/>
</dbReference>
<dbReference type="FunCoup" id="U5DEU9">
    <property type="interactions" value="164"/>
</dbReference>
<evidence type="ECO:0000256" key="17">
    <source>
        <dbReference type="ARBA" id="ARBA00078564"/>
    </source>
</evidence>
<evidence type="ECO:0000256" key="3">
    <source>
        <dbReference type="ARBA" id="ARBA00006739"/>
    </source>
</evidence>
<evidence type="ECO:0000256" key="14">
    <source>
        <dbReference type="ARBA" id="ARBA00053004"/>
    </source>
</evidence>
<keyword evidence="5 19" id="KW-0328">Glycosyltransferase</keyword>
<dbReference type="GO" id="GO:0046467">
    <property type="term" value="P:membrane lipid biosynthetic process"/>
    <property type="evidence" value="ECO:0007669"/>
    <property type="project" value="UniProtKB-ARBA"/>
</dbReference>
<evidence type="ECO:0000256" key="7">
    <source>
        <dbReference type="ARBA" id="ARBA00022692"/>
    </source>
</evidence>
<evidence type="ECO:0000256" key="5">
    <source>
        <dbReference type="ARBA" id="ARBA00022676"/>
    </source>
</evidence>
<keyword evidence="8" id="KW-0319">Glycerol metabolism</keyword>
<organism evidence="19 20">
    <name type="scientific">Rubidibacter lacunae KORDI 51-2</name>
    <dbReference type="NCBI Taxonomy" id="582515"/>
    <lineage>
        <taxon>Bacteria</taxon>
        <taxon>Bacillati</taxon>
        <taxon>Cyanobacteriota</taxon>
        <taxon>Cyanophyceae</taxon>
        <taxon>Oscillatoriophycideae</taxon>
        <taxon>Chroococcales</taxon>
        <taxon>Aphanothecaceae</taxon>
        <taxon>Rubidibacter</taxon>
    </lineage>
</organism>
<dbReference type="GO" id="GO:0016758">
    <property type="term" value="F:hexosyltransferase activity"/>
    <property type="evidence" value="ECO:0007669"/>
    <property type="project" value="UniProtKB-ARBA"/>
</dbReference>
<dbReference type="AlphaFoldDB" id="U5DEU9"/>
<evidence type="ECO:0000256" key="6">
    <source>
        <dbReference type="ARBA" id="ARBA00022679"/>
    </source>
</evidence>
<feature type="transmembrane region" description="Helical" evidence="18">
    <location>
        <begin position="423"/>
        <end position="443"/>
    </location>
</feature>
<dbReference type="SUPFAM" id="SSF53448">
    <property type="entry name" value="Nucleotide-diphospho-sugar transferases"/>
    <property type="match status" value="1"/>
</dbReference>
<dbReference type="InterPro" id="IPR029044">
    <property type="entry name" value="Nucleotide-diphossugar_trans"/>
</dbReference>
<proteinExistence type="inferred from homology"/>
<sequence length="477" mass="54070">MPEPSWTERDRFDKLDPISSFLADWVDPTEDEDEFRSDFFDGMAGRRRKAAFALMMVWGTTISLHLVSWGIWVVLGATALAGVYLLQLALRRPRPLPEPLGTLDSDKVPSVSILVSARNEESVVGELVESLCNLDYPVDRYEVWLVNDRSTDGTGAVLDSLTRQYDRLQVLHRPAIAGGGKSGALNDALARTRGEIVAVFDADAQVPRNLLRRVVPLFLASERVGAVQVRKDIENEPLNFWTRGQWAEQALDAYWQQQRVAASGIGELRGNGQFVRRAALMRCGRWNEQTITDDLDLTLRLQLDDWEIDYLSDPPVGEEGVTRAIALWHQRNRWAEGGYQRYLDYWRLLARNRLGWRKSADLAVFAFLQYVLPTAVIPDTLMALWRHRLPLLAPLTSLSLLAIAWGTCAGVRRVRDKELNLRAILAILVRSLRGAIYMLHWTLVIPSMTARLSVRPKQLKWVKTVHQGTNEQQARSA</sequence>
<evidence type="ECO:0000256" key="13">
    <source>
        <dbReference type="ARBA" id="ARBA00023277"/>
    </source>
</evidence>
<dbReference type="InParanoid" id="U5DEU9"/>
<keyword evidence="13" id="KW-0119">Carbohydrate metabolism</keyword>
<comment type="subcellular location">
    <subcellularLocation>
        <location evidence="2">Membrane</location>
        <topology evidence="2">Multi-pass membrane protein</topology>
    </subcellularLocation>
</comment>
<evidence type="ECO:0000256" key="11">
    <source>
        <dbReference type="ARBA" id="ARBA00023098"/>
    </source>
</evidence>
<dbReference type="STRING" id="582515.KR51_00034030"/>
<dbReference type="eggNOG" id="COG1215">
    <property type="taxonomic scope" value="Bacteria"/>
</dbReference>
<evidence type="ECO:0000313" key="19">
    <source>
        <dbReference type="EMBL" id="ERN40116.1"/>
    </source>
</evidence>
<dbReference type="EMBL" id="ASSJ01000081">
    <property type="protein sequence ID" value="ERN40116.1"/>
    <property type="molecule type" value="Genomic_DNA"/>
</dbReference>
<dbReference type="FunFam" id="3.90.550.10:FF:000164">
    <property type="entry name" value="Beta-(1-3)-glucosyl transferase"/>
    <property type="match status" value="1"/>
</dbReference>
<feature type="transmembrane region" description="Helical" evidence="18">
    <location>
        <begin position="72"/>
        <end position="90"/>
    </location>
</feature>
<keyword evidence="20" id="KW-1185">Reference proteome</keyword>
<evidence type="ECO:0000256" key="4">
    <source>
        <dbReference type="ARBA" id="ARBA00022516"/>
    </source>
</evidence>
<feature type="transmembrane region" description="Helical" evidence="18">
    <location>
        <begin position="362"/>
        <end position="385"/>
    </location>
</feature>
<evidence type="ECO:0000256" key="12">
    <source>
        <dbReference type="ARBA" id="ARBA00023136"/>
    </source>
</evidence>
<dbReference type="PANTHER" id="PTHR43867:SF2">
    <property type="entry name" value="CELLULOSE SYNTHASE CATALYTIC SUBUNIT A [UDP-FORMING]"/>
    <property type="match status" value="1"/>
</dbReference>
<evidence type="ECO:0000256" key="9">
    <source>
        <dbReference type="ARBA" id="ARBA00022842"/>
    </source>
</evidence>
<keyword evidence="4" id="KW-0444">Lipid biosynthesis</keyword>
<dbReference type="GO" id="GO:0006071">
    <property type="term" value="P:glycerol metabolic process"/>
    <property type="evidence" value="ECO:0007669"/>
    <property type="project" value="UniProtKB-KW"/>
</dbReference>
<protein>
    <recommendedName>
        <fullName evidence="16">Beta-monoglucosyldiacylglycerol synthase</fullName>
        <ecNumber evidence="15">2.4.1.336</ecNumber>
    </recommendedName>
    <alternativeName>
        <fullName evidence="17">UDP-glucose:1,2-diacylglycerol 3-beta-D-glucosyltransferase</fullName>
    </alternativeName>
</protein>
<dbReference type="CDD" id="cd06423">
    <property type="entry name" value="CESA_like"/>
    <property type="match status" value="1"/>
</dbReference>
<keyword evidence="7 18" id="KW-0812">Transmembrane</keyword>
<dbReference type="OrthoDB" id="9766299at2"/>
<keyword evidence="6 19" id="KW-0808">Transferase</keyword>
<dbReference type="PANTHER" id="PTHR43867">
    <property type="entry name" value="CELLULOSE SYNTHASE CATALYTIC SUBUNIT A [UDP-FORMING]"/>
    <property type="match status" value="1"/>
</dbReference>
<evidence type="ECO:0000256" key="10">
    <source>
        <dbReference type="ARBA" id="ARBA00022989"/>
    </source>
</evidence>